<dbReference type="InterPro" id="IPR000182">
    <property type="entry name" value="GNAT_dom"/>
</dbReference>
<keyword evidence="3" id="KW-1185">Reference proteome</keyword>
<protein>
    <submittedName>
        <fullName evidence="2">GNAT family N-acetyltransferase</fullName>
    </submittedName>
</protein>
<evidence type="ECO:0000313" key="3">
    <source>
        <dbReference type="Proteomes" id="UP000501602"/>
    </source>
</evidence>
<dbReference type="EMBL" id="CP051180">
    <property type="protein sequence ID" value="QIZ76456.1"/>
    <property type="molecule type" value="Genomic_DNA"/>
</dbReference>
<dbReference type="InterPro" id="IPR051531">
    <property type="entry name" value="N-acetyltransferase"/>
</dbReference>
<accession>A0A6H1UE07</accession>
<feature type="domain" description="N-acetyltransferase" evidence="1">
    <location>
        <begin position="8"/>
        <end position="146"/>
    </location>
</feature>
<gene>
    <name evidence="2" type="ORF">HER31_06020</name>
</gene>
<organism evidence="2 3">
    <name type="scientific">Ferrimonas lipolytica</name>
    <dbReference type="NCBI Taxonomy" id="2724191"/>
    <lineage>
        <taxon>Bacteria</taxon>
        <taxon>Pseudomonadati</taxon>
        <taxon>Pseudomonadota</taxon>
        <taxon>Gammaproteobacteria</taxon>
        <taxon>Alteromonadales</taxon>
        <taxon>Ferrimonadaceae</taxon>
        <taxon>Ferrimonas</taxon>
    </lineage>
</organism>
<proteinExistence type="predicted"/>
<dbReference type="SUPFAM" id="SSF55729">
    <property type="entry name" value="Acyl-CoA N-acyltransferases (Nat)"/>
    <property type="match status" value="1"/>
</dbReference>
<dbReference type="Proteomes" id="UP000501602">
    <property type="component" value="Chromosome"/>
</dbReference>
<dbReference type="GO" id="GO:0016747">
    <property type="term" value="F:acyltransferase activity, transferring groups other than amino-acyl groups"/>
    <property type="evidence" value="ECO:0007669"/>
    <property type="project" value="InterPro"/>
</dbReference>
<evidence type="ECO:0000313" key="2">
    <source>
        <dbReference type="EMBL" id="QIZ76456.1"/>
    </source>
</evidence>
<reference evidence="2 3" key="1">
    <citation type="submission" date="2020-04" db="EMBL/GenBank/DDBJ databases">
        <title>Ferrimonas sp. S7 isolated from sea water.</title>
        <authorList>
            <person name="Bae S.S."/>
            <person name="Baek K."/>
        </authorList>
    </citation>
    <scope>NUCLEOTIDE SEQUENCE [LARGE SCALE GENOMIC DNA]</scope>
    <source>
        <strain evidence="2 3">S7</strain>
    </source>
</reference>
<dbReference type="Gene3D" id="3.40.630.30">
    <property type="match status" value="1"/>
</dbReference>
<dbReference type="AlphaFoldDB" id="A0A6H1UE07"/>
<dbReference type="KEGG" id="fes:HER31_06020"/>
<dbReference type="InterPro" id="IPR016181">
    <property type="entry name" value="Acyl_CoA_acyltransferase"/>
</dbReference>
<dbReference type="PANTHER" id="PTHR43792:SF1">
    <property type="entry name" value="N-ACETYLTRANSFERASE DOMAIN-CONTAINING PROTEIN"/>
    <property type="match status" value="1"/>
</dbReference>
<name>A0A6H1UE07_9GAMM</name>
<dbReference type="RefSeq" id="WP_168659718.1">
    <property type="nucleotide sequence ID" value="NZ_CP051180.1"/>
</dbReference>
<evidence type="ECO:0000259" key="1">
    <source>
        <dbReference type="Pfam" id="PF13302"/>
    </source>
</evidence>
<keyword evidence="2" id="KW-0808">Transferase</keyword>
<dbReference type="Pfam" id="PF13302">
    <property type="entry name" value="Acetyltransf_3"/>
    <property type="match status" value="1"/>
</dbReference>
<sequence length="172" mass="19849">MIELETERLILRQWRNDDFEPYARLCGDEKIMRYLGGNVLCREDSWRHMAMLVGHWQLKGFGHWAVELKHSGEFIGRIGCLEPEGWPDFELGWTICSNHQRQGLASEGARAALQWAFADPNRQQVISIIHPDNIASKQVALKLGLRFWRKATVKGIEVVIYGITKVDYQNLS</sequence>
<dbReference type="PANTHER" id="PTHR43792">
    <property type="entry name" value="GNAT FAMILY, PUTATIVE (AFU_ORTHOLOGUE AFUA_3G00765)-RELATED-RELATED"/>
    <property type="match status" value="1"/>
</dbReference>